<comment type="caution">
    <text evidence="2">The sequence shown here is derived from an EMBL/GenBank/DDBJ whole genome shotgun (WGS) entry which is preliminary data.</text>
</comment>
<dbReference type="GO" id="GO:0016758">
    <property type="term" value="F:hexosyltransferase activity"/>
    <property type="evidence" value="ECO:0007669"/>
    <property type="project" value="InterPro"/>
</dbReference>
<evidence type="ECO:0000313" key="2">
    <source>
        <dbReference type="EMBL" id="MBI2875303.1"/>
    </source>
</evidence>
<organism evidence="2 3">
    <name type="scientific">Tectimicrobiota bacterium</name>
    <dbReference type="NCBI Taxonomy" id="2528274"/>
    <lineage>
        <taxon>Bacteria</taxon>
        <taxon>Pseudomonadati</taxon>
        <taxon>Nitrospinota/Tectimicrobiota group</taxon>
        <taxon>Candidatus Tectimicrobiota</taxon>
    </lineage>
</organism>
<dbReference type="PANTHER" id="PTHR21015">
    <property type="entry name" value="UDP-N-ACETYLGLUCOSAMINE--N-ACETYLMURAMYL-(PENTAPEPTIDE) PYROPHOSPHORYL-UNDECAPRENOL N-ACETYLGLUCOSAMINE TRANSFERASE 1"/>
    <property type="match status" value="1"/>
</dbReference>
<gene>
    <name evidence="2" type="ORF">HYY20_00285</name>
</gene>
<sequence length="392" mass="44041">MGNIRRTLLLTQELTEQYPDASILIVTGSPMIHDFRIPKGIDYIKLPCLDRIDVDCYEPQYLPSCSTEVKRTRRTILEKAVLGFNPDLMIVDKQPAGVGSELLDTLQAMQRERCSTKLVLGVRDILDEPERTRSSLRRAYFFETIMRYYNEVWIYGERSIFDPIREYGFPDAVARKTQFCGYLKRPTVVVPRNGGSPNVLVTAGGGGDGSKMIETYLEGLADLSGPPAMQTTIMFGPHMPADCRAAMIGRYGDLSGVTFLDFESDLTRRYAEADVVVSMAGYNTVCELLSSGRRAVLVPRAEPVREQLMRARLFAARGYFDLVEPQDLKPQVLLSKVRAAFERGPITKMPVDLGGLPRIRERVRKLLRGGLSPLQQDCYDQDQLAVAALPMW</sequence>
<dbReference type="AlphaFoldDB" id="A0A932CL04"/>
<feature type="domain" description="Glycosyl transferase family 28 C-terminal" evidence="1">
    <location>
        <begin position="229"/>
        <end position="342"/>
    </location>
</feature>
<evidence type="ECO:0000259" key="1">
    <source>
        <dbReference type="Pfam" id="PF04101"/>
    </source>
</evidence>
<dbReference type="Gene3D" id="3.40.50.2000">
    <property type="entry name" value="Glycogen Phosphorylase B"/>
    <property type="match status" value="1"/>
</dbReference>
<proteinExistence type="predicted"/>
<dbReference type="PANTHER" id="PTHR21015:SF28">
    <property type="entry name" value="SLL1722 PROTEIN"/>
    <property type="match status" value="1"/>
</dbReference>
<dbReference type="InterPro" id="IPR007235">
    <property type="entry name" value="Glyco_trans_28_C"/>
</dbReference>
<evidence type="ECO:0000313" key="3">
    <source>
        <dbReference type="Proteomes" id="UP000769766"/>
    </source>
</evidence>
<protein>
    <recommendedName>
        <fullName evidence="1">Glycosyl transferase family 28 C-terminal domain-containing protein</fullName>
    </recommendedName>
</protein>
<reference evidence="2" key="1">
    <citation type="submission" date="2020-07" db="EMBL/GenBank/DDBJ databases">
        <title>Huge and variable diversity of episymbiotic CPR bacteria and DPANN archaea in groundwater ecosystems.</title>
        <authorList>
            <person name="He C.Y."/>
            <person name="Keren R."/>
            <person name="Whittaker M."/>
            <person name="Farag I.F."/>
            <person name="Doudna J."/>
            <person name="Cate J.H.D."/>
            <person name="Banfield J.F."/>
        </authorList>
    </citation>
    <scope>NUCLEOTIDE SEQUENCE</scope>
    <source>
        <strain evidence="2">NC_groundwater_672_Ag_B-0.1um_62_36</strain>
    </source>
</reference>
<dbReference type="EMBL" id="JACPRF010000011">
    <property type="protein sequence ID" value="MBI2875303.1"/>
    <property type="molecule type" value="Genomic_DNA"/>
</dbReference>
<dbReference type="Proteomes" id="UP000769766">
    <property type="component" value="Unassembled WGS sequence"/>
</dbReference>
<accession>A0A932CL04</accession>
<dbReference type="Pfam" id="PF04101">
    <property type="entry name" value="Glyco_tran_28_C"/>
    <property type="match status" value="1"/>
</dbReference>
<dbReference type="SUPFAM" id="SSF53756">
    <property type="entry name" value="UDP-Glycosyltransferase/glycogen phosphorylase"/>
    <property type="match status" value="1"/>
</dbReference>
<name>A0A932CL04_UNCTE</name>